<comment type="caution">
    <text evidence="1">The sequence shown here is derived from an EMBL/GenBank/DDBJ whole genome shotgun (WGS) entry which is preliminary data.</text>
</comment>
<gene>
    <name evidence="1" type="ORF">QBC34DRAFT_181388</name>
</gene>
<reference evidence="1" key="2">
    <citation type="submission" date="2023-05" db="EMBL/GenBank/DDBJ databases">
        <authorList>
            <consortium name="Lawrence Berkeley National Laboratory"/>
            <person name="Steindorff A."/>
            <person name="Hensen N."/>
            <person name="Bonometti L."/>
            <person name="Westerberg I."/>
            <person name="Brannstrom I.O."/>
            <person name="Guillou S."/>
            <person name="Cros-Aarteil S."/>
            <person name="Calhoun S."/>
            <person name="Haridas S."/>
            <person name="Kuo A."/>
            <person name="Mondo S."/>
            <person name="Pangilinan J."/>
            <person name="Riley R."/>
            <person name="Labutti K."/>
            <person name="Andreopoulos B."/>
            <person name="Lipzen A."/>
            <person name="Chen C."/>
            <person name="Yanf M."/>
            <person name="Daum C."/>
            <person name="Ng V."/>
            <person name="Clum A."/>
            <person name="Ohm R."/>
            <person name="Martin F."/>
            <person name="Silar P."/>
            <person name="Natvig D."/>
            <person name="Lalanne C."/>
            <person name="Gautier V."/>
            <person name="Ament-Velasquez S.L."/>
            <person name="Kruys A."/>
            <person name="Hutchinson M.I."/>
            <person name="Powell A.J."/>
            <person name="Barry K."/>
            <person name="Miller A.N."/>
            <person name="Grigoriev I.V."/>
            <person name="Debuchy R."/>
            <person name="Gladieux P."/>
            <person name="Thoren M.H."/>
            <person name="Johannesson H."/>
        </authorList>
    </citation>
    <scope>NUCLEOTIDE SEQUENCE</scope>
    <source>
        <strain evidence="1">PSN243</strain>
    </source>
</reference>
<evidence type="ECO:0000313" key="1">
    <source>
        <dbReference type="EMBL" id="KAK4444672.1"/>
    </source>
</evidence>
<dbReference type="EMBL" id="MU865974">
    <property type="protein sequence ID" value="KAK4444672.1"/>
    <property type="molecule type" value="Genomic_DNA"/>
</dbReference>
<dbReference type="Proteomes" id="UP001321760">
    <property type="component" value="Unassembled WGS sequence"/>
</dbReference>
<sequence length="261" mass="28253">MHGTIPTKPGTSSFDEEVVFFGLAPQEFSPLPCEQDVEEESSVTLAVAARLSGPACDLLPQLSTFFAGLLLGCCTRTTQDECDNAAAFLRGPKVGSEFVPHATGLWTSKILALRRYEVPSLFLWFVPTRLCAQQEGLAFWGKGDVIWPKICPALPSNWKMQDGVESAPSAAGSFCNTTRARWIMDRQGSIFCCGCVCRKFHNANFGGIRSLVQWLLDLINGVFFFAFMALRSYLPLPLSALGRGGAGLRRGAGGEGSLSDS</sequence>
<proteinExistence type="predicted"/>
<evidence type="ECO:0000313" key="2">
    <source>
        <dbReference type="Proteomes" id="UP001321760"/>
    </source>
</evidence>
<protein>
    <submittedName>
        <fullName evidence="1">Uncharacterized protein</fullName>
    </submittedName>
</protein>
<accession>A0AAV9G9Z3</accession>
<name>A0AAV9G9Z3_9PEZI</name>
<organism evidence="1 2">
    <name type="scientific">Podospora aff. communis PSN243</name>
    <dbReference type="NCBI Taxonomy" id="3040156"/>
    <lineage>
        <taxon>Eukaryota</taxon>
        <taxon>Fungi</taxon>
        <taxon>Dikarya</taxon>
        <taxon>Ascomycota</taxon>
        <taxon>Pezizomycotina</taxon>
        <taxon>Sordariomycetes</taxon>
        <taxon>Sordariomycetidae</taxon>
        <taxon>Sordariales</taxon>
        <taxon>Podosporaceae</taxon>
        <taxon>Podospora</taxon>
    </lineage>
</organism>
<reference evidence="1" key="1">
    <citation type="journal article" date="2023" name="Mol. Phylogenet. Evol.">
        <title>Genome-scale phylogeny and comparative genomics of the fungal order Sordariales.</title>
        <authorList>
            <person name="Hensen N."/>
            <person name="Bonometti L."/>
            <person name="Westerberg I."/>
            <person name="Brannstrom I.O."/>
            <person name="Guillou S."/>
            <person name="Cros-Aarteil S."/>
            <person name="Calhoun S."/>
            <person name="Haridas S."/>
            <person name="Kuo A."/>
            <person name="Mondo S."/>
            <person name="Pangilinan J."/>
            <person name="Riley R."/>
            <person name="LaButti K."/>
            <person name="Andreopoulos B."/>
            <person name="Lipzen A."/>
            <person name="Chen C."/>
            <person name="Yan M."/>
            <person name="Daum C."/>
            <person name="Ng V."/>
            <person name="Clum A."/>
            <person name="Steindorff A."/>
            <person name="Ohm R.A."/>
            <person name="Martin F."/>
            <person name="Silar P."/>
            <person name="Natvig D.O."/>
            <person name="Lalanne C."/>
            <person name="Gautier V."/>
            <person name="Ament-Velasquez S.L."/>
            <person name="Kruys A."/>
            <person name="Hutchinson M.I."/>
            <person name="Powell A.J."/>
            <person name="Barry K."/>
            <person name="Miller A.N."/>
            <person name="Grigoriev I.V."/>
            <person name="Debuchy R."/>
            <person name="Gladieux P."/>
            <person name="Hiltunen Thoren M."/>
            <person name="Johannesson H."/>
        </authorList>
    </citation>
    <scope>NUCLEOTIDE SEQUENCE</scope>
    <source>
        <strain evidence="1">PSN243</strain>
    </source>
</reference>
<keyword evidence="2" id="KW-1185">Reference proteome</keyword>
<dbReference type="AlphaFoldDB" id="A0AAV9G9Z3"/>